<dbReference type="SUPFAM" id="SSF55729">
    <property type="entry name" value="Acyl-CoA N-acyltransferases (Nat)"/>
    <property type="match status" value="1"/>
</dbReference>
<reference evidence="2 3" key="1">
    <citation type="submission" date="2017-02" db="EMBL/GenBank/DDBJ databases">
        <authorList>
            <person name="Peterson S.W."/>
        </authorList>
    </citation>
    <scope>NUCLEOTIDE SEQUENCE [LARGE SCALE GENOMIC DNA]</scope>
    <source>
        <strain evidence="2 3">LSP_Lj1</strain>
    </source>
</reference>
<dbReference type="PANTHER" id="PTHR43792">
    <property type="entry name" value="GNAT FAMILY, PUTATIVE (AFU_ORTHOLOGUE AFUA_3G00765)-RELATED-RELATED"/>
    <property type="match status" value="1"/>
</dbReference>
<dbReference type="Proteomes" id="UP000188342">
    <property type="component" value="Unassembled WGS sequence"/>
</dbReference>
<dbReference type="EMBL" id="FUKQ01000032">
    <property type="protein sequence ID" value="SJN31631.1"/>
    <property type="molecule type" value="Genomic_DNA"/>
</dbReference>
<accession>A0A1R4JHC3</accession>
<keyword evidence="2" id="KW-0808">Transferase</keyword>
<keyword evidence="3" id="KW-1185">Reference proteome</keyword>
<dbReference type="AlphaFoldDB" id="A0A1R4JHC3"/>
<dbReference type="RefSeq" id="WP_179110646.1">
    <property type="nucleotide sequence ID" value="NZ_FUKQ01000032.1"/>
</dbReference>
<protein>
    <submittedName>
        <fullName evidence="2">GCN5-related N-acetyltransferase</fullName>
    </submittedName>
</protein>
<proteinExistence type="predicted"/>
<dbReference type="PROSITE" id="PS51186">
    <property type="entry name" value="GNAT"/>
    <property type="match status" value="1"/>
</dbReference>
<evidence type="ECO:0000313" key="2">
    <source>
        <dbReference type="EMBL" id="SJN31631.1"/>
    </source>
</evidence>
<gene>
    <name evidence="2" type="ORF">FM114_07605</name>
</gene>
<name>A0A1R4JHC3_9ACTN</name>
<dbReference type="InterPro" id="IPR016181">
    <property type="entry name" value="Acyl_CoA_acyltransferase"/>
</dbReference>
<sequence>MMLRTPRLLIRSLLASDQQALHDLNSHDEVQHFLRSAIPSEEEDAASLHRQLAANRLHHDLGHVVAVPAEDPSAPLVGWFHLRPGPDGDIFNPELGWRLHPSVWGQGLATEACRALLEHAFTTVQASSVTAETLAANLASRRVMARLGMAETGMRDWTSPDPVPGREQGVVQARIGLRTWLDTHEDVRSALHELQAWALKERDKSALETLRTLGMDLARIETDGVRASQDLVAELARARGIRW</sequence>
<dbReference type="Gene3D" id="3.40.630.30">
    <property type="match status" value="1"/>
</dbReference>
<feature type="domain" description="N-acetyltransferase" evidence="1">
    <location>
        <begin position="8"/>
        <end position="166"/>
    </location>
</feature>
<dbReference type="STRING" id="1255658.FM114_07605"/>
<dbReference type="InterPro" id="IPR000182">
    <property type="entry name" value="GNAT_dom"/>
</dbReference>
<organism evidence="2 3">
    <name type="scientific">Luteococcus japonicus LSP_Lj1</name>
    <dbReference type="NCBI Taxonomy" id="1255658"/>
    <lineage>
        <taxon>Bacteria</taxon>
        <taxon>Bacillati</taxon>
        <taxon>Actinomycetota</taxon>
        <taxon>Actinomycetes</taxon>
        <taxon>Propionibacteriales</taxon>
        <taxon>Propionibacteriaceae</taxon>
        <taxon>Luteococcus</taxon>
    </lineage>
</organism>
<dbReference type="InterPro" id="IPR051531">
    <property type="entry name" value="N-acetyltransferase"/>
</dbReference>
<dbReference type="Pfam" id="PF13302">
    <property type="entry name" value="Acetyltransf_3"/>
    <property type="match status" value="1"/>
</dbReference>
<dbReference type="GO" id="GO:0016747">
    <property type="term" value="F:acyltransferase activity, transferring groups other than amino-acyl groups"/>
    <property type="evidence" value="ECO:0007669"/>
    <property type="project" value="InterPro"/>
</dbReference>
<evidence type="ECO:0000313" key="3">
    <source>
        <dbReference type="Proteomes" id="UP000188342"/>
    </source>
</evidence>
<evidence type="ECO:0000259" key="1">
    <source>
        <dbReference type="PROSITE" id="PS51186"/>
    </source>
</evidence>
<dbReference type="PANTHER" id="PTHR43792:SF1">
    <property type="entry name" value="N-ACETYLTRANSFERASE DOMAIN-CONTAINING PROTEIN"/>
    <property type="match status" value="1"/>
</dbReference>